<dbReference type="PANTHER" id="PTHR10724:SF7">
    <property type="entry name" value="SMALL RIBOSOMAL SUBUNIT PROTEIN BS1C"/>
    <property type="match status" value="1"/>
</dbReference>
<dbReference type="InterPro" id="IPR003029">
    <property type="entry name" value="S1_domain"/>
</dbReference>
<dbReference type="InterPro" id="IPR012340">
    <property type="entry name" value="NA-bd_OB-fold"/>
</dbReference>
<feature type="non-terminal residue" evidence="7">
    <location>
        <position position="436"/>
    </location>
</feature>
<dbReference type="SMART" id="SM00316">
    <property type="entry name" value="S1"/>
    <property type="match status" value="4"/>
</dbReference>
<dbReference type="PANTHER" id="PTHR10724">
    <property type="entry name" value="30S RIBOSOMAL PROTEIN S1"/>
    <property type="match status" value="1"/>
</dbReference>
<name>A0A381VGG0_9ZZZZ</name>
<feature type="domain" description="S1 motif" evidence="6">
    <location>
        <begin position="177"/>
        <end position="244"/>
    </location>
</feature>
<dbReference type="SUPFAM" id="SSF50249">
    <property type="entry name" value="Nucleic acid-binding proteins"/>
    <property type="match status" value="4"/>
</dbReference>
<dbReference type="PRINTS" id="PR00681">
    <property type="entry name" value="RIBOSOMALS1"/>
</dbReference>
<sequence length="436" mass="49450">MTQKETSELVVEEMDVVNTAEVSDNSANAEDVPVVAINEENEIEDNLPPAVDYLDPTLFKDIRTITKADLDSSVKQTEVSENIQDQYLGSISEISENQVLTGRVIGMNEKDILIDIGFKSEGLIDRSEFLQNALPQIGDKIEVYLEYLEDRNGNLVLSKEKADFMRRWRDIREFYEKEIIFTCKILRRIKGGMIVDIDGLQGFLPGSQIDVRPIKDFDQYLDQDLEVRVVKLNEARKNIVVSHKVIIEDSLKEKREELLADIEIGQIMDGRVKNITDFGVFIDLGGIDGLLHITDLSWGRVNHPSEVVELDETLSVKIIDYDQEKQRVSLGLKQLMPHPWENVEENYPIGSNVNGKIVSLTNYGAFVELEAGVEGLIHVSEMSWTRHIKNASEIYSIGDEIKAGVLAIDTDDRKISLGVKQLEPDPWDEIEEKFMV</sequence>
<dbReference type="InterPro" id="IPR050437">
    <property type="entry name" value="Ribos_protein_bS1-like"/>
</dbReference>
<evidence type="ECO:0000256" key="5">
    <source>
        <dbReference type="ARBA" id="ARBA00023274"/>
    </source>
</evidence>
<accession>A0A381VGG0</accession>
<proteinExistence type="inferred from homology"/>
<evidence type="ECO:0000256" key="2">
    <source>
        <dbReference type="ARBA" id="ARBA00022737"/>
    </source>
</evidence>
<feature type="domain" description="S1 motif" evidence="6">
    <location>
        <begin position="265"/>
        <end position="333"/>
    </location>
</feature>
<dbReference type="GO" id="GO:0003735">
    <property type="term" value="F:structural constituent of ribosome"/>
    <property type="evidence" value="ECO:0007669"/>
    <property type="project" value="TreeGrafter"/>
</dbReference>
<dbReference type="Pfam" id="PF00575">
    <property type="entry name" value="S1"/>
    <property type="match status" value="4"/>
</dbReference>
<feature type="domain" description="S1 motif" evidence="6">
    <location>
        <begin position="97"/>
        <end position="160"/>
    </location>
</feature>
<keyword evidence="4" id="KW-0689">Ribosomal protein</keyword>
<dbReference type="CDD" id="cd05687">
    <property type="entry name" value="S1_RPS1_repeat_ec1_hs1"/>
    <property type="match status" value="1"/>
</dbReference>
<reference evidence="7" key="1">
    <citation type="submission" date="2018-05" db="EMBL/GenBank/DDBJ databases">
        <authorList>
            <person name="Lanie J.A."/>
            <person name="Ng W.-L."/>
            <person name="Kazmierczak K.M."/>
            <person name="Andrzejewski T.M."/>
            <person name="Davidsen T.M."/>
            <person name="Wayne K.J."/>
            <person name="Tettelin H."/>
            <person name="Glass J.I."/>
            <person name="Rusch D."/>
            <person name="Podicherti R."/>
            <person name="Tsui H.-C.T."/>
            <person name="Winkler M.E."/>
        </authorList>
    </citation>
    <scope>NUCLEOTIDE SEQUENCE</scope>
</reference>
<gene>
    <name evidence="7" type="ORF">METZ01_LOCUS92158</name>
</gene>
<dbReference type="CDD" id="cd04465">
    <property type="entry name" value="S1_RPS1_repeat_ec2_hs2"/>
    <property type="match status" value="1"/>
</dbReference>
<dbReference type="GO" id="GO:0006412">
    <property type="term" value="P:translation"/>
    <property type="evidence" value="ECO:0007669"/>
    <property type="project" value="TreeGrafter"/>
</dbReference>
<comment type="similarity">
    <text evidence="1">Belongs to the bacterial ribosomal protein bS1 family.</text>
</comment>
<dbReference type="FunFam" id="2.40.50.140:FF:000011">
    <property type="entry name" value="30S ribosomal protein S1"/>
    <property type="match status" value="1"/>
</dbReference>
<evidence type="ECO:0000256" key="3">
    <source>
        <dbReference type="ARBA" id="ARBA00022884"/>
    </source>
</evidence>
<dbReference type="GO" id="GO:0003729">
    <property type="term" value="F:mRNA binding"/>
    <property type="evidence" value="ECO:0007669"/>
    <property type="project" value="UniProtKB-ARBA"/>
</dbReference>
<dbReference type="PROSITE" id="PS50126">
    <property type="entry name" value="S1"/>
    <property type="match status" value="4"/>
</dbReference>
<dbReference type="Gene3D" id="2.40.50.140">
    <property type="entry name" value="Nucleic acid-binding proteins"/>
    <property type="match status" value="4"/>
</dbReference>
<dbReference type="EMBL" id="UINC01008740">
    <property type="protein sequence ID" value="SVA39304.1"/>
    <property type="molecule type" value="Genomic_DNA"/>
</dbReference>
<evidence type="ECO:0000259" key="6">
    <source>
        <dbReference type="PROSITE" id="PS50126"/>
    </source>
</evidence>
<evidence type="ECO:0000256" key="1">
    <source>
        <dbReference type="ARBA" id="ARBA00006767"/>
    </source>
</evidence>
<dbReference type="AlphaFoldDB" id="A0A381VGG0"/>
<keyword evidence="2" id="KW-0677">Repeat</keyword>
<keyword evidence="3" id="KW-0694">RNA-binding</keyword>
<dbReference type="GO" id="GO:0022627">
    <property type="term" value="C:cytosolic small ribosomal subunit"/>
    <property type="evidence" value="ECO:0007669"/>
    <property type="project" value="TreeGrafter"/>
</dbReference>
<evidence type="ECO:0000313" key="7">
    <source>
        <dbReference type="EMBL" id="SVA39304.1"/>
    </source>
</evidence>
<feature type="domain" description="S1 motif" evidence="6">
    <location>
        <begin position="350"/>
        <end position="420"/>
    </location>
</feature>
<evidence type="ECO:0000256" key="4">
    <source>
        <dbReference type="ARBA" id="ARBA00022980"/>
    </source>
</evidence>
<dbReference type="CDD" id="cd05688">
    <property type="entry name" value="S1_RPS1_repeat_ec3"/>
    <property type="match status" value="1"/>
</dbReference>
<dbReference type="FunFam" id="2.40.50.140:FF:000051">
    <property type="entry name" value="RNA-binding transcriptional accessory protein"/>
    <property type="match status" value="1"/>
</dbReference>
<protein>
    <recommendedName>
        <fullName evidence="6">S1 motif domain-containing protein</fullName>
    </recommendedName>
</protein>
<organism evidence="7">
    <name type="scientific">marine metagenome</name>
    <dbReference type="NCBI Taxonomy" id="408172"/>
    <lineage>
        <taxon>unclassified sequences</taxon>
        <taxon>metagenomes</taxon>
        <taxon>ecological metagenomes</taxon>
    </lineage>
</organism>
<dbReference type="InterPro" id="IPR035104">
    <property type="entry name" value="Ribosomal_protein_S1-like"/>
</dbReference>
<keyword evidence="5" id="KW-0687">Ribonucleoprotein</keyword>